<keyword evidence="3 5" id="KW-1133">Transmembrane helix</keyword>
<dbReference type="Proteomes" id="UP000677228">
    <property type="component" value="Unassembled WGS sequence"/>
</dbReference>
<dbReference type="Pfam" id="PF04116">
    <property type="entry name" value="FA_hydroxylase"/>
    <property type="match status" value="1"/>
</dbReference>
<dbReference type="OrthoDB" id="408954at2759"/>
<evidence type="ECO:0000256" key="4">
    <source>
        <dbReference type="ARBA" id="ARBA00023136"/>
    </source>
</evidence>
<gene>
    <name evidence="8" type="ORF">GPM918_LOCUS34031</name>
    <name evidence="7" type="ORF">OVA965_LOCUS27315</name>
    <name evidence="10" type="ORF">SRO942_LOCUS34728</name>
    <name evidence="9" type="ORF">TMI583_LOCUS28059</name>
</gene>
<dbReference type="Proteomes" id="UP000681722">
    <property type="component" value="Unassembled WGS sequence"/>
</dbReference>
<feature type="domain" description="Fatty acid hydroxylase" evidence="6">
    <location>
        <begin position="86"/>
        <end position="222"/>
    </location>
</feature>
<dbReference type="GO" id="GO:0016020">
    <property type="term" value="C:membrane"/>
    <property type="evidence" value="ECO:0007669"/>
    <property type="project" value="UniProtKB-SubCell"/>
</dbReference>
<dbReference type="GO" id="GO:0005506">
    <property type="term" value="F:iron ion binding"/>
    <property type="evidence" value="ECO:0007669"/>
    <property type="project" value="InterPro"/>
</dbReference>
<evidence type="ECO:0000256" key="2">
    <source>
        <dbReference type="ARBA" id="ARBA00022692"/>
    </source>
</evidence>
<keyword evidence="2 5" id="KW-0812">Transmembrane</keyword>
<dbReference type="InterPro" id="IPR050307">
    <property type="entry name" value="Sterol_Desaturase_Related"/>
</dbReference>
<sequence length="245" mass="28941">MTYASVYAEGKLKEKKFNSINQYEPNGRAGLFFSSTGHLQREVIFNTLGWLQSSMLQCIMMWLWANNKIPYYTNFWAYPGYSVFLFLLVTYWREFHFYWVHRLMHPWWNIKYGLRDGDVGAFLYRHVHSLHHKSYNPGPWSGLSMHPVEHFFYYSCAYFPLVLSCHPLHFLYAKFHADISPIAGHDGYADPGGDSSFHYLHHAKFECNYGTELIDFDRLFGSYMDHNQVKKTVADKTTKARKNIK</sequence>
<name>A0A815N3W4_9BILA</name>
<evidence type="ECO:0000256" key="3">
    <source>
        <dbReference type="ARBA" id="ARBA00022989"/>
    </source>
</evidence>
<dbReference type="InterPro" id="IPR006694">
    <property type="entry name" value="Fatty_acid_hydroxylase"/>
</dbReference>
<dbReference type="AlphaFoldDB" id="A0A815N3W4"/>
<feature type="transmembrane region" description="Helical" evidence="5">
    <location>
        <begin position="43"/>
        <end position="63"/>
    </location>
</feature>
<dbReference type="Proteomes" id="UP000663829">
    <property type="component" value="Unassembled WGS sequence"/>
</dbReference>
<accession>A0A815N3W4</accession>
<dbReference type="EMBL" id="CAJNOK010017977">
    <property type="protein sequence ID" value="CAF1273839.1"/>
    <property type="molecule type" value="Genomic_DNA"/>
</dbReference>
<dbReference type="EMBL" id="CAJOBC010083998">
    <property type="protein sequence ID" value="CAF4310258.1"/>
    <property type="molecule type" value="Genomic_DNA"/>
</dbReference>
<protein>
    <recommendedName>
        <fullName evidence="6">Fatty acid hydroxylase domain-containing protein</fullName>
    </recommendedName>
</protein>
<keyword evidence="4 5" id="KW-0472">Membrane</keyword>
<evidence type="ECO:0000313" key="11">
    <source>
        <dbReference type="Proteomes" id="UP000663829"/>
    </source>
</evidence>
<dbReference type="GO" id="GO:0016491">
    <property type="term" value="F:oxidoreductase activity"/>
    <property type="evidence" value="ECO:0007669"/>
    <property type="project" value="InterPro"/>
</dbReference>
<organism evidence="8 11">
    <name type="scientific">Didymodactylos carnosus</name>
    <dbReference type="NCBI Taxonomy" id="1234261"/>
    <lineage>
        <taxon>Eukaryota</taxon>
        <taxon>Metazoa</taxon>
        <taxon>Spiralia</taxon>
        <taxon>Gnathifera</taxon>
        <taxon>Rotifera</taxon>
        <taxon>Eurotatoria</taxon>
        <taxon>Bdelloidea</taxon>
        <taxon>Philodinida</taxon>
        <taxon>Philodinidae</taxon>
        <taxon>Didymodactylos</taxon>
    </lineage>
</organism>
<evidence type="ECO:0000313" key="10">
    <source>
        <dbReference type="EMBL" id="CAF4310258.1"/>
    </source>
</evidence>
<evidence type="ECO:0000313" key="7">
    <source>
        <dbReference type="EMBL" id="CAF1273839.1"/>
    </source>
</evidence>
<keyword evidence="11" id="KW-1185">Reference proteome</keyword>
<reference evidence="8" key="1">
    <citation type="submission" date="2021-02" db="EMBL/GenBank/DDBJ databases">
        <authorList>
            <person name="Nowell W R."/>
        </authorList>
    </citation>
    <scope>NUCLEOTIDE SEQUENCE</scope>
</reference>
<evidence type="ECO:0000256" key="1">
    <source>
        <dbReference type="ARBA" id="ARBA00004370"/>
    </source>
</evidence>
<feature type="transmembrane region" description="Helical" evidence="5">
    <location>
        <begin position="75"/>
        <end position="92"/>
    </location>
</feature>
<dbReference type="EMBL" id="CAJNOQ010018560">
    <property type="protein sequence ID" value="CAF1431668.1"/>
    <property type="molecule type" value="Genomic_DNA"/>
</dbReference>
<dbReference type="EMBL" id="CAJOBA010039536">
    <property type="protein sequence ID" value="CAF4079031.1"/>
    <property type="molecule type" value="Genomic_DNA"/>
</dbReference>
<proteinExistence type="predicted"/>
<evidence type="ECO:0000313" key="9">
    <source>
        <dbReference type="EMBL" id="CAF4079031.1"/>
    </source>
</evidence>
<comment type="caution">
    <text evidence="8">The sequence shown here is derived from an EMBL/GenBank/DDBJ whole genome shotgun (WGS) entry which is preliminary data.</text>
</comment>
<evidence type="ECO:0000313" key="8">
    <source>
        <dbReference type="EMBL" id="CAF1431668.1"/>
    </source>
</evidence>
<evidence type="ECO:0000259" key="6">
    <source>
        <dbReference type="Pfam" id="PF04116"/>
    </source>
</evidence>
<dbReference type="PANTHER" id="PTHR11863">
    <property type="entry name" value="STEROL DESATURASE"/>
    <property type="match status" value="1"/>
</dbReference>
<comment type="subcellular location">
    <subcellularLocation>
        <location evidence="1">Membrane</location>
    </subcellularLocation>
</comment>
<dbReference type="GO" id="GO:0008610">
    <property type="term" value="P:lipid biosynthetic process"/>
    <property type="evidence" value="ECO:0007669"/>
    <property type="project" value="InterPro"/>
</dbReference>
<dbReference type="Proteomes" id="UP000682733">
    <property type="component" value="Unassembled WGS sequence"/>
</dbReference>
<evidence type="ECO:0000256" key="5">
    <source>
        <dbReference type="SAM" id="Phobius"/>
    </source>
</evidence>